<evidence type="ECO:0000313" key="1">
    <source>
        <dbReference type="EMBL" id="GGW85720.1"/>
    </source>
</evidence>
<reference evidence="1" key="2">
    <citation type="submission" date="2020-09" db="EMBL/GenBank/DDBJ databases">
        <authorList>
            <person name="Sun Q."/>
            <person name="Kim S."/>
        </authorList>
    </citation>
    <scope>NUCLEOTIDE SEQUENCE</scope>
    <source>
        <strain evidence="1">KCTC 22164</strain>
    </source>
</reference>
<dbReference type="PANTHER" id="PTHR33973:SF4">
    <property type="entry name" value="OS07G0153300 PROTEIN"/>
    <property type="match status" value="1"/>
</dbReference>
<dbReference type="Pfam" id="PF07103">
    <property type="entry name" value="DUF1365"/>
    <property type="match status" value="1"/>
</dbReference>
<reference evidence="1" key="1">
    <citation type="journal article" date="2014" name="Int. J. Syst. Evol. Microbiol.">
        <title>Complete genome sequence of Corynebacterium casei LMG S-19264T (=DSM 44701T), isolated from a smear-ripened cheese.</title>
        <authorList>
            <consortium name="US DOE Joint Genome Institute (JGI-PGF)"/>
            <person name="Walter F."/>
            <person name="Albersmeier A."/>
            <person name="Kalinowski J."/>
            <person name="Ruckert C."/>
        </authorList>
    </citation>
    <scope>NUCLEOTIDE SEQUENCE</scope>
    <source>
        <strain evidence="1">KCTC 22164</strain>
    </source>
</reference>
<dbReference type="Proteomes" id="UP000631300">
    <property type="component" value="Unassembled WGS sequence"/>
</dbReference>
<proteinExistence type="predicted"/>
<name>A0A918JK62_9ALTE</name>
<keyword evidence="2" id="KW-1185">Reference proteome</keyword>
<organism evidence="1 2">
    <name type="scientific">Alteromonas halophila</name>
    <dbReference type="NCBI Taxonomy" id="516698"/>
    <lineage>
        <taxon>Bacteria</taxon>
        <taxon>Pseudomonadati</taxon>
        <taxon>Pseudomonadota</taxon>
        <taxon>Gammaproteobacteria</taxon>
        <taxon>Alteromonadales</taxon>
        <taxon>Alteromonadaceae</taxon>
        <taxon>Alteromonas/Salinimonas group</taxon>
        <taxon>Alteromonas</taxon>
    </lineage>
</organism>
<gene>
    <name evidence="1" type="ORF">GCM10007391_19140</name>
</gene>
<dbReference type="RefSeq" id="WP_189405874.1">
    <property type="nucleotide sequence ID" value="NZ_BMXP01000004.1"/>
</dbReference>
<accession>A0A918JK62</accession>
<dbReference type="PANTHER" id="PTHR33973">
    <property type="entry name" value="OS07G0153300 PROTEIN"/>
    <property type="match status" value="1"/>
</dbReference>
<evidence type="ECO:0000313" key="2">
    <source>
        <dbReference type="Proteomes" id="UP000631300"/>
    </source>
</evidence>
<dbReference type="EMBL" id="BMXP01000004">
    <property type="protein sequence ID" value="GGW85720.1"/>
    <property type="molecule type" value="Genomic_DNA"/>
</dbReference>
<dbReference type="InterPro" id="IPR010775">
    <property type="entry name" value="DUF1365"/>
</dbReference>
<dbReference type="AlphaFoldDB" id="A0A918JK62"/>
<comment type="caution">
    <text evidence="1">The sequence shown here is derived from an EMBL/GenBank/DDBJ whole genome shotgun (WGS) entry which is preliminary data.</text>
</comment>
<protein>
    <submittedName>
        <fullName evidence="1">DUF1365 domain-containing protein</fullName>
    </submittedName>
</protein>
<sequence>MTDSALYTGKVYHQRFLPTQHQFSYRIYLFWLKLNELDTVSQEVKHFSSSSFSLAQFKRSDYLGDPGQPLEKSVLIKMSSLNGAPLTGDIYMLGQIRMLGMYFSPVNFYYLRQPDGQYSHMLAEVSNTPWNERHYYLVDLEEQHSTEKAFHVSPFNPMDMTYHWSISHPGEHLSLAMECVREQKEFTAGISLKRQPLNSATLASVMKRTPSMTLKTVGGIYWQALKLWLKRTPLYSHPGASQENK</sequence>